<dbReference type="Pfam" id="PF20042">
    <property type="entry name" value="DUF6444"/>
    <property type="match status" value="1"/>
</dbReference>
<evidence type="ECO:0000256" key="1">
    <source>
        <dbReference type="SAM" id="MobiDB-lite"/>
    </source>
</evidence>
<name>A0A372FRM3_9ACTN</name>
<dbReference type="PANTHER" id="PTHR33678">
    <property type="entry name" value="BLL1576 PROTEIN"/>
    <property type="match status" value="1"/>
</dbReference>
<dbReference type="InterPro" id="IPR052344">
    <property type="entry name" value="Transposase-related"/>
</dbReference>
<keyword evidence="5" id="KW-1185">Reference proteome</keyword>
<protein>
    <submittedName>
        <fullName evidence="4">IS701 family transposase</fullName>
    </submittedName>
</protein>
<reference evidence="4 5" key="1">
    <citation type="submission" date="2018-08" db="EMBL/GenBank/DDBJ databases">
        <title>Verrucosispora craniellae sp. nov., isolated from a marine sponge in the South China Sea.</title>
        <authorList>
            <person name="Li L."/>
            <person name="Lin H.W."/>
        </authorList>
    </citation>
    <scope>NUCLEOTIDE SEQUENCE [LARGE SCALE GENOMIC DNA]</scope>
    <source>
        <strain evidence="4 5">LHW63014</strain>
    </source>
</reference>
<dbReference type="EMBL" id="QVFU01000063">
    <property type="protein sequence ID" value="RFS43383.1"/>
    <property type="molecule type" value="Genomic_DNA"/>
</dbReference>
<dbReference type="SUPFAM" id="SSF53098">
    <property type="entry name" value="Ribonuclease H-like"/>
    <property type="match status" value="1"/>
</dbReference>
<dbReference type="InterPro" id="IPR045618">
    <property type="entry name" value="DUF6444"/>
</dbReference>
<comment type="caution">
    <text evidence="4">The sequence shown here is derived from an EMBL/GenBank/DDBJ whole genome shotgun (WGS) entry which is preliminary data.</text>
</comment>
<sequence>MSSAPQVPPSYEDLLAMLVELRERVDRLEAENAELRRRLGLNSSNSSKPPSSDGLARPRPQSGKRGGSGRSRGKQPGAPGSTLELAADPDQVVQHRPDRCVNPACGIGLDGGREYGRQRRQVVELPERRPVVTEHQLVAVECAGCGQVSEPAAPAGVTGRVQYGTDVKAAAVYARAGQFLPFGRVAALMADLLGVRVSTGFVHQVVTEAARRLGPFVSRLAALLQVQDVLHADETPARVGPCLPKSWTGDRDRCRAAAIPEEVEFATKPQQAQAMVERAIEAWVPFSWFTADEAYGQNPGLRGWLEDQDIAYVMATRCDDGVPSGLHTTLRVDELIARVRAGAWQRLSCGDGARGPRRYDWARVPIRRTFAHGRRGWVLARRSISDPGEIAYYVCFGRRGTRLRELVRVAGSRWSVEESFQTAKNEVGLVQCQVRRYDAWYAHITLAMAAAAFLVVTRAAEASKGASPQTRAA</sequence>
<evidence type="ECO:0000313" key="5">
    <source>
        <dbReference type="Proteomes" id="UP000262621"/>
    </source>
</evidence>
<dbReference type="NCBIfam" id="NF033540">
    <property type="entry name" value="transpos_IS701"/>
    <property type="match status" value="1"/>
</dbReference>
<dbReference type="Proteomes" id="UP000262621">
    <property type="component" value="Unassembled WGS sequence"/>
</dbReference>
<organism evidence="4 5">
    <name type="scientific">Micromonospora craniellae</name>
    <dbReference type="NCBI Taxonomy" id="2294034"/>
    <lineage>
        <taxon>Bacteria</taxon>
        <taxon>Bacillati</taxon>
        <taxon>Actinomycetota</taxon>
        <taxon>Actinomycetes</taxon>
        <taxon>Micromonosporales</taxon>
        <taxon>Micromonosporaceae</taxon>
        <taxon>Micromonospora</taxon>
    </lineage>
</organism>
<dbReference type="InterPro" id="IPR038721">
    <property type="entry name" value="IS701-like_DDE_dom"/>
</dbReference>
<evidence type="ECO:0000313" key="4">
    <source>
        <dbReference type="EMBL" id="RFS43383.1"/>
    </source>
</evidence>
<accession>A0A372FRM3</accession>
<feature type="region of interest" description="Disordered" evidence="1">
    <location>
        <begin position="35"/>
        <end position="84"/>
    </location>
</feature>
<gene>
    <name evidence="4" type="ORF">D0Q02_28075</name>
</gene>
<evidence type="ECO:0000259" key="2">
    <source>
        <dbReference type="Pfam" id="PF13546"/>
    </source>
</evidence>
<evidence type="ECO:0000259" key="3">
    <source>
        <dbReference type="Pfam" id="PF20042"/>
    </source>
</evidence>
<feature type="domain" description="Transposase IS701-like DDE" evidence="2">
    <location>
        <begin position="242"/>
        <end position="319"/>
    </location>
</feature>
<feature type="compositionally biased region" description="Low complexity" evidence="1">
    <location>
        <begin position="40"/>
        <end position="63"/>
    </location>
</feature>
<dbReference type="Pfam" id="PF13546">
    <property type="entry name" value="DDE_5"/>
    <property type="match status" value="1"/>
</dbReference>
<dbReference type="AlphaFoldDB" id="A0A372FRM3"/>
<dbReference type="InterPro" id="IPR012337">
    <property type="entry name" value="RNaseH-like_sf"/>
</dbReference>
<proteinExistence type="predicted"/>
<feature type="domain" description="DUF6444" evidence="3">
    <location>
        <begin position="18"/>
        <end position="82"/>
    </location>
</feature>